<feature type="compositionally biased region" description="Acidic residues" evidence="12">
    <location>
        <begin position="141"/>
        <end position="151"/>
    </location>
</feature>
<comment type="caution">
    <text evidence="14">The sequence shown here is derived from an EMBL/GenBank/DDBJ whole genome shotgun (WGS) entry which is preliminary data.</text>
</comment>
<feature type="region of interest" description="Disordered" evidence="12">
    <location>
        <begin position="126"/>
        <end position="172"/>
    </location>
</feature>
<dbReference type="SMART" id="SM00239">
    <property type="entry name" value="C2"/>
    <property type="match status" value="6"/>
</dbReference>
<keyword evidence="6" id="KW-0812">Transmembrane</keyword>
<dbReference type="InterPro" id="IPR000008">
    <property type="entry name" value="C2_dom"/>
</dbReference>
<dbReference type="PANTHER" id="PTHR12546">
    <property type="entry name" value="FER-1-LIKE"/>
    <property type="match status" value="1"/>
</dbReference>
<dbReference type="Proteomes" id="UP000646548">
    <property type="component" value="Unassembled WGS sequence"/>
</dbReference>
<evidence type="ECO:0000256" key="11">
    <source>
        <dbReference type="ARBA" id="ARBA00023329"/>
    </source>
</evidence>
<gene>
    <name evidence="14" type="ORF">FQA47_005236</name>
</gene>
<feature type="domain" description="C2" evidence="13">
    <location>
        <begin position="173"/>
        <end position="293"/>
    </location>
</feature>
<evidence type="ECO:0000256" key="10">
    <source>
        <dbReference type="ARBA" id="ARBA00023136"/>
    </source>
</evidence>
<evidence type="ECO:0000256" key="9">
    <source>
        <dbReference type="ARBA" id="ARBA00022989"/>
    </source>
</evidence>
<keyword evidence="5" id="KW-0597">Phosphoprotein</keyword>
<dbReference type="FunFam" id="2.60.40.150:FF:000026">
    <property type="entry name" value="dysferlin isoform X2"/>
    <property type="match status" value="1"/>
</dbReference>
<dbReference type="InterPro" id="IPR037725">
    <property type="entry name" value="C2F_Ferlin"/>
</dbReference>
<dbReference type="InterPro" id="IPR048362">
    <property type="entry name" value="PARG_helical"/>
</dbReference>
<evidence type="ECO:0000256" key="3">
    <source>
        <dbReference type="ARBA" id="ARBA00007561"/>
    </source>
</evidence>
<evidence type="ECO:0000256" key="4">
    <source>
        <dbReference type="ARBA" id="ARBA00022475"/>
    </source>
</evidence>
<evidence type="ECO:0000256" key="8">
    <source>
        <dbReference type="ARBA" id="ARBA00022968"/>
    </source>
</evidence>
<name>A0A834F213_ORYME</name>
<dbReference type="CDD" id="cd04037">
    <property type="entry name" value="C2E_Ferlin"/>
    <property type="match status" value="1"/>
</dbReference>
<feature type="domain" description="C2" evidence="13">
    <location>
        <begin position="1"/>
        <end position="101"/>
    </location>
</feature>
<dbReference type="InterPro" id="IPR006614">
    <property type="entry name" value="Peroxin/Ferlin"/>
</dbReference>
<evidence type="ECO:0000256" key="2">
    <source>
        <dbReference type="ARBA" id="ARBA00004483"/>
    </source>
</evidence>
<dbReference type="SUPFAM" id="SSF49562">
    <property type="entry name" value="C2 domain (Calcium/lipid-binding domain, CaLB)"/>
    <property type="match status" value="7"/>
</dbReference>
<evidence type="ECO:0000256" key="5">
    <source>
        <dbReference type="ARBA" id="ARBA00022553"/>
    </source>
</evidence>
<dbReference type="PROSITE" id="PS50004">
    <property type="entry name" value="C2"/>
    <property type="match status" value="7"/>
</dbReference>
<dbReference type="Pfam" id="PF00168">
    <property type="entry name" value="C2"/>
    <property type="match status" value="6"/>
</dbReference>
<dbReference type="CDD" id="cd04017">
    <property type="entry name" value="C2D_Ferlin"/>
    <property type="match status" value="1"/>
</dbReference>
<dbReference type="CDD" id="cd04018">
    <property type="entry name" value="C2C_Ferlin"/>
    <property type="match status" value="1"/>
</dbReference>
<dbReference type="GO" id="GO:0004649">
    <property type="term" value="F:poly(ADP-ribose) glycohydrolase activity"/>
    <property type="evidence" value="ECO:0007669"/>
    <property type="project" value="InterPro"/>
</dbReference>
<dbReference type="SMART" id="SM01201">
    <property type="entry name" value="FerB"/>
    <property type="match status" value="1"/>
</dbReference>
<dbReference type="Pfam" id="PF22901">
    <property type="entry name" value="dsrm_Ferlin"/>
    <property type="match status" value="1"/>
</dbReference>
<evidence type="ECO:0000256" key="7">
    <source>
        <dbReference type="ARBA" id="ARBA00022737"/>
    </source>
</evidence>
<dbReference type="CDD" id="cd08373">
    <property type="entry name" value="C2A_Ferlin"/>
    <property type="match status" value="1"/>
</dbReference>
<dbReference type="SMART" id="SM01202">
    <property type="entry name" value="FerI"/>
    <property type="match status" value="1"/>
</dbReference>
<feature type="compositionally biased region" description="Polar residues" evidence="12">
    <location>
        <begin position="2063"/>
        <end position="2074"/>
    </location>
</feature>
<evidence type="ECO:0000259" key="13">
    <source>
        <dbReference type="PROSITE" id="PS50004"/>
    </source>
</evidence>
<dbReference type="GO" id="GO:0030659">
    <property type="term" value="C:cytoplasmic vesicle membrane"/>
    <property type="evidence" value="ECO:0007669"/>
    <property type="project" value="UniProtKB-SubCell"/>
</dbReference>
<dbReference type="CDD" id="cd08374">
    <property type="entry name" value="C2F_Ferlin"/>
    <property type="match status" value="1"/>
</dbReference>
<dbReference type="InterPro" id="IPR037726">
    <property type="entry name" value="C2A_Ferlin"/>
</dbReference>
<feature type="domain" description="C2" evidence="13">
    <location>
        <begin position="332"/>
        <end position="467"/>
    </location>
</feature>
<accession>A0A834F213</accession>
<dbReference type="Pfam" id="PF08151">
    <property type="entry name" value="FerI"/>
    <property type="match status" value="1"/>
</dbReference>
<dbReference type="InterPro" id="IPR037721">
    <property type="entry name" value="Ferlin"/>
</dbReference>
<dbReference type="GO" id="GO:0005886">
    <property type="term" value="C:plasma membrane"/>
    <property type="evidence" value="ECO:0007669"/>
    <property type="project" value="UniProtKB-SubCell"/>
</dbReference>
<feature type="region of interest" description="Disordered" evidence="12">
    <location>
        <begin position="1996"/>
        <end position="2038"/>
    </location>
</feature>
<dbReference type="InterPro" id="IPR055072">
    <property type="entry name" value="Ferlin_DSRM"/>
</dbReference>
<dbReference type="InterPro" id="IPR012560">
    <property type="entry name" value="Ferlin_A-domain"/>
</dbReference>
<dbReference type="SMART" id="SM00694">
    <property type="entry name" value="DysFC"/>
    <property type="match status" value="2"/>
</dbReference>
<dbReference type="SMART" id="SM00693">
    <property type="entry name" value="DysFN"/>
    <property type="match status" value="2"/>
</dbReference>
<keyword evidence="7" id="KW-0677">Repeat</keyword>
<dbReference type="Pfam" id="PF08165">
    <property type="entry name" value="FerA"/>
    <property type="match status" value="1"/>
</dbReference>
<organism evidence="14 15">
    <name type="scientific">Oryzias melastigma</name>
    <name type="common">Marine medaka</name>
    <dbReference type="NCBI Taxonomy" id="30732"/>
    <lineage>
        <taxon>Eukaryota</taxon>
        <taxon>Metazoa</taxon>
        <taxon>Chordata</taxon>
        <taxon>Craniata</taxon>
        <taxon>Vertebrata</taxon>
        <taxon>Euteleostomi</taxon>
        <taxon>Actinopterygii</taxon>
        <taxon>Neopterygii</taxon>
        <taxon>Teleostei</taxon>
        <taxon>Neoteleostei</taxon>
        <taxon>Acanthomorphata</taxon>
        <taxon>Ovalentaria</taxon>
        <taxon>Atherinomorphae</taxon>
        <taxon>Beloniformes</taxon>
        <taxon>Adrianichthyidae</taxon>
        <taxon>Oryziinae</taxon>
        <taxon>Oryzias</taxon>
    </lineage>
</organism>
<protein>
    <submittedName>
        <fullName evidence="14">Myoferlin</fullName>
    </submittedName>
</protein>
<dbReference type="InterPro" id="IPR012968">
    <property type="entry name" value="FerIin_dom"/>
</dbReference>
<feature type="domain" description="C2" evidence="13">
    <location>
        <begin position="1430"/>
        <end position="1593"/>
    </location>
</feature>
<dbReference type="Pfam" id="PF05028">
    <property type="entry name" value="PARG_cat_C"/>
    <property type="match status" value="1"/>
</dbReference>
<dbReference type="InterPro" id="IPR037722">
    <property type="entry name" value="C2C_Ferlin"/>
</dbReference>
<feature type="region of interest" description="Disordered" evidence="12">
    <location>
        <begin position="2058"/>
        <end position="2088"/>
    </location>
</feature>
<sequence length="2641" mass="298469">MLQVVVQSANGIPKKKLGNPDPITTVVFRGEKKKTKTINSELNPVWNEVLEFDLNGSPLDASSFIDVVVKDYETIGKHKFIGSTKILLGDLSSGNVASLPFKNTPLINEKLQTIGATISLLIGYEKPSSTDDQTDNMSDGEQMENGEDDDGVYGSQGGSPTVPTSPSLLPLSSKRPLWLNRKRNKPPASEPQDFQIRVRVIEGRHLPCININPVVRIRFDGQTHRTNIRGGSNPFFDEMFFYNVNMSLSDLSDEHISFGVYNSAIFDSLLGIVKLDLGYIYNQPGHAIMRKWLLLEDPDDSTKGGKGYLKVNIIIVGTGDEAPMENRQVSAEQDDIESNLLIPSGVIMRIATLSLKVYRAEDMPQMDAAVVQTMKQFFGGEVDKKNLVDPYLEVNFAGKKECTKKIQKNANPEWNQVINLHVKFPSMCECIKLTMYDWDRLINNDVIGTTFLNLSQISHSGGDSEVGSTASDVGFLPTFGPCFVNLYGSPREFGNLPDRFDELNCGNGEGVAYRGRVLVELSVHLDRKVEKSVDDIPNDDILVAQKYQRRRKYSLCAVFHTACMLQEPGGPIQFEVSMGNYGNKLDSTCKAMPSTTQSSFAVFDDNQYYYLPWADFKPVAILTSYWEDISHRLDAINMLLFTADQMESNLNLLKAAISAKEPESRLTEIWLKLIDGVIDDLNRLMLPALEDRYNVTVLDLKKKHLRDAALYNIMEMACKMKEEAKDVGSTVADIELWLERIKQLAEEPQNSIPDVIIWMFRGEQRVAYARIPAHQVLYSSHSKQACGKHCGKTQTIFMQYPMDKNKGLTIPVQLRVNMWLGLSVQEKEFNEFSEGSFSICAEMYENQALFGKWGTAALVNCPKFSDVTGKIKLKQESFMPPLGWEWEGGWFIEPERGLLTEADAGHSKFTDEVFQNETRFPGGEWKPAAEPYTDLNGEQLQSPEEFECPPGWTWEGDWSFDSNRPVDEKGWEYGVVLPPNEKPGSWVAAEKMFHVHRRKRLIRSRRKIPEKRIVAKRQNSEEGWEYSSLFGSKFHSKERCSDTFRRRRWRRKMVPSDCSGCSAIFKLEGALGVDVKEKASRTEADKLLGAKTPTVSCHFSRSYIYHLRVYVYQGRNLCSMDHNSFSDPYAHVSFLHMSKTTHVMQNTLNPTWDQTLIFEDIEIYGDPQTIASSPPEVVLELYDSDQVGRDEPMGRCKCPPLVNLKPNVGGGSPKLQWLPVTKKGRSAGELLLAAELLLKEKLNDEDLPIVPPRRSETLYMVPQGIKPVVQLTAIEVLTWGLRNMEAFQLTPVSSPSLVVECGGESVQTAFIKNFKKNPNFPGSVLLLKVLLPKEEMYAPPIVLKVIDHRAFGRKPVVGQCTIHSLGQFRCDPYKTNSDICTSSTVPMMAAARENVVIDLESKAIRRTLLQEEKEDVDWWSKFYASLGEQQKCGPYLKKGYDTFKVYNCELEKVEQFQGLTDFCSTFNLHQGKSLDDDPSVVGQFKGSFKIYPLPDDPRVPAPPRQFKEIAKSNPQECLITLGKKTVDDRDNYKPNTLNPEFGRMFQLSCILPQDKDLKIAVYDFDKWSRDEEVGETVIDLENRLLSYFRPRCGLPQTYCVSGVNQWRDQQKPSQILQDVAKMRGLPPPIMEEDGRSMLFSGRRFHLQDFEANSVIHSHLGPMRERLSLHVLRNMGLVPEHVETRTLSSSYQSNLSQGRIQMWVDIFPKSLGLPGLPCIISPRKAKKYYLRAVIWNTVDVILDDTSITGGKSSDIFVIGWMPGMEEDKQRTDVHYSSLDGEGNFNWRFIFEFEYLSAEQLCVISKKEHFWNWDKTEYRSPPKLIVQIWDNDRISLHDYLGSLELDLLNLVPPAKTPEKCTLEMFPGMMGTVAPKAKPKSLFSRKSVRGWWPCANVMNGSRTLTGKVEMTLEIVEAKEAEERPAGRGRNEPNMNPKLDPPNVDPDDLSQERNNYVLQADIKDELVSAPQLTDITNDHVLQENTQDDLVSQSVIDAASAGEVDEPRLEDCRGTAGSNGQKSKRSSSPGPQPVKTTCVAGNPPLTLHLSSKIVEGTPNDVEMLSPESPVSKTLNMNNSLDEEEDGKTLGENPGFTRTQVLELELHMSDPGNASAEKINVVAFGSEGADKAETSDSSMTQHFLESQSNEVFKSDSSTSSLHNMDKNFRGTPIDELNRLPQCAPPLSHLKAVPGHTITVRTDLLREGRVPVPYPSKFQDSWDDVHVKMPCSEKNLFPIETEDGSGYQSRWELIHSSLRRGFKSCLDVRDAVLKYNIAHSKKWDFTALNLLCTEYLEHIEVQQLFQVVLPKMVELALSAPQLCTMPIPLLKAKMNHSLTLSQEQIACLLANAFFCTFPRRNSRKSEYHNYPEINFNRLFESSSLRKIEKLKTLLCYFRRVTETKPTGLVTFTRQTINNPPHWESSKTLLKRLHITCEGIIEENGYGMLQVDFANRFVGGGVTGNGLVQEEIRFLINPELIVSRLFTEALEPNECLIITGTEQYSRYSGYAESYKWVENYKDETPRDDWQRRCTEIVAIDALNYKVSIEQFFPEKITRELNKAYCGFYRNNANVKHLSAIATGNWGCGAFGGDTRLKALIQLMAAAEAGRDVAYFTFKDARLMTEVHKMHSFLSERRVTVGKTLITPTI</sequence>
<keyword evidence="4" id="KW-1003">Cell membrane</keyword>
<dbReference type="InterPro" id="IPR012561">
    <property type="entry name" value="Ferlin_B-domain"/>
</dbReference>
<feature type="domain" description="C2" evidence="13">
    <location>
        <begin position="1089"/>
        <end position="1218"/>
    </location>
</feature>
<dbReference type="GO" id="GO:0007009">
    <property type="term" value="P:plasma membrane organization"/>
    <property type="evidence" value="ECO:0007669"/>
    <property type="project" value="TreeGrafter"/>
</dbReference>
<comment type="similarity">
    <text evidence="3">Belongs to the ferlin family.</text>
</comment>
<keyword evidence="8" id="KW-0735">Signal-anchor</keyword>
<evidence type="ECO:0000256" key="1">
    <source>
        <dbReference type="ARBA" id="ARBA00004401"/>
    </source>
</evidence>
<dbReference type="InterPro" id="IPR037724">
    <property type="entry name" value="C2E_Ferlin"/>
</dbReference>
<reference evidence="14" key="1">
    <citation type="journal article" name="BMC Genomics">
        <title>Long-read sequencing and de novo genome assembly of marine medaka (Oryzias melastigma).</title>
        <authorList>
            <person name="Liang P."/>
            <person name="Saqib H.S.A."/>
            <person name="Ni X."/>
            <person name="Shen Y."/>
        </authorList>
    </citation>
    <scope>NUCLEOTIDE SEQUENCE</scope>
    <source>
        <strain evidence="14">Bigg-433</strain>
    </source>
</reference>
<dbReference type="InterPro" id="IPR037720">
    <property type="entry name" value="C2B_Ferlin"/>
</dbReference>
<dbReference type="Pfam" id="PF08150">
    <property type="entry name" value="FerB"/>
    <property type="match status" value="1"/>
</dbReference>
<feature type="domain" description="C2" evidence="13">
    <location>
        <begin position="1709"/>
        <end position="1859"/>
    </location>
</feature>
<evidence type="ECO:0000256" key="6">
    <source>
        <dbReference type="ARBA" id="ARBA00022692"/>
    </source>
</evidence>
<keyword evidence="11" id="KW-0968">Cytoplasmic vesicle</keyword>
<dbReference type="GO" id="GO:0061025">
    <property type="term" value="P:membrane fusion"/>
    <property type="evidence" value="ECO:0007669"/>
    <property type="project" value="TreeGrafter"/>
</dbReference>
<feature type="compositionally biased region" description="Basic and acidic residues" evidence="12">
    <location>
        <begin position="1913"/>
        <end position="1927"/>
    </location>
</feature>
<feature type="domain" description="C2" evidence="13">
    <location>
        <begin position="1254"/>
        <end position="1378"/>
    </location>
</feature>
<dbReference type="InterPro" id="IPR046372">
    <property type="entry name" value="PARG_cat_C"/>
</dbReference>
<dbReference type="Gene3D" id="2.60.40.150">
    <property type="entry name" value="C2 domain"/>
    <property type="match status" value="6"/>
</dbReference>
<comment type="subcellular location">
    <subcellularLocation>
        <location evidence="1">Cell membrane</location>
        <topology evidence="1">Single-pass type II membrane protein</topology>
    </subcellularLocation>
    <subcellularLocation>
        <location evidence="2">Cytoplasmic vesicle membrane</location>
        <topology evidence="2">Single-pass type II membrane protein</topology>
    </subcellularLocation>
</comment>
<dbReference type="PANTHER" id="PTHR12546:SF55">
    <property type="entry name" value="MYOFERLIN"/>
    <property type="match status" value="1"/>
</dbReference>
<feature type="compositionally biased region" description="Polar residues" evidence="12">
    <location>
        <begin position="2011"/>
        <end position="2024"/>
    </location>
</feature>
<dbReference type="EMBL" id="WKFB01000743">
    <property type="protein sequence ID" value="KAF6718311.1"/>
    <property type="molecule type" value="Genomic_DNA"/>
</dbReference>
<dbReference type="Pfam" id="PF20811">
    <property type="entry name" value="PARG_cat_N"/>
    <property type="match status" value="1"/>
</dbReference>
<dbReference type="CDD" id="cd04011">
    <property type="entry name" value="C2B_Ferlin"/>
    <property type="match status" value="1"/>
</dbReference>
<feature type="region of interest" description="Disordered" evidence="12">
    <location>
        <begin position="1913"/>
        <end position="1946"/>
    </location>
</feature>
<keyword evidence="9" id="KW-1133">Transmembrane helix</keyword>
<evidence type="ECO:0000313" key="14">
    <source>
        <dbReference type="EMBL" id="KAF6718311.1"/>
    </source>
</evidence>
<dbReference type="SMART" id="SM01200">
    <property type="entry name" value="FerA"/>
    <property type="match status" value="1"/>
</dbReference>
<feature type="compositionally biased region" description="Low complexity" evidence="12">
    <location>
        <begin position="159"/>
        <end position="172"/>
    </location>
</feature>
<dbReference type="InterPro" id="IPR037723">
    <property type="entry name" value="C2D_Ferlin"/>
</dbReference>
<dbReference type="InterPro" id="IPR035892">
    <property type="entry name" value="C2_domain_sf"/>
</dbReference>
<evidence type="ECO:0000313" key="15">
    <source>
        <dbReference type="Proteomes" id="UP000646548"/>
    </source>
</evidence>
<evidence type="ECO:0000256" key="12">
    <source>
        <dbReference type="SAM" id="MobiDB-lite"/>
    </source>
</evidence>
<dbReference type="GO" id="GO:0006282">
    <property type="term" value="P:regulation of DNA repair"/>
    <property type="evidence" value="ECO:0007669"/>
    <property type="project" value="InterPro"/>
</dbReference>
<keyword evidence="10" id="KW-0472">Membrane</keyword>
<proteinExistence type="inferred from homology"/>